<dbReference type="InterPro" id="IPR020904">
    <property type="entry name" value="Sc_DH/Rdtase_CS"/>
</dbReference>
<feature type="domain" description="Ketoreductase" evidence="12">
    <location>
        <begin position="4"/>
        <end position="193"/>
    </location>
</feature>
<gene>
    <name evidence="13" type="ORF">MTR62_17110</name>
</gene>
<sequence length="261" mass="27290">MPKTTYLVTGASAGIGAVYADRLAHRGHDLVLVARRLDRLRALADRLQAQAGVSIECLAADLACPNDLNRIEQRLRSDSAIGGLVNNAGIANDGGIRDADAGNLARMIDLNVRAVTLLSAAIASRLARTGSGTIINIASVTALIPQGLTALYPATKAFVLAFSQALQAELGPCGVAVQAVLPGITRTALWSEAQLARLPAARVMEAEVMVDAALAGLDMGESVTIPALPDMAAYEAFVRARERLYPDLSGAQPAPRYAKAR</sequence>
<organism evidence="13 14">
    <name type="scientific">Novosphingobium organovorum</name>
    <dbReference type="NCBI Taxonomy" id="2930092"/>
    <lineage>
        <taxon>Bacteria</taxon>
        <taxon>Pseudomonadati</taxon>
        <taxon>Pseudomonadota</taxon>
        <taxon>Alphaproteobacteria</taxon>
        <taxon>Sphingomonadales</taxon>
        <taxon>Sphingomonadaceae</taxon>
        <taxon>Novosphingobium</taxon>
    </lineage>
</organism>
<evidence type="ECO:0000256" key="3">
    <source>
        <dbReference type="ARBA" id="ARBA00043812"/>
    </source>
</evidence>
<dbReference type="PRINTS" id="PR00081">
    <property type="entry name" value="GDHRDH"/>
</dbReference>
<accession>A0ABT0BHV8</accession>
<keyword evidence="2" id="KW-0560">Oxidoreductase</keyword>
<dbReference type="RefSeq" id="WP_244023187.1">
    <property type="nucleotide sequence ID" value="NZ_JALHLF010000098.1"/>
</dbReference>
<evidence type="ECO:0000256" key="11">
    <source>
        <dbReference type="RuleBase" id="RU000363"/>
    </source>
</evidence>
<evidence type="ECO:0000256" key="6">
    <source>
        <dbReference type="ARBA" id="ARBA00044065"/>
    </source>
</evidence>
<evidence type="ECO:0000256" key="2">
    <source>
        <dbReference type="ARBA" id="ARBA00023002"/>
    </source>
</evidence>
<keyword evidence="14" id="KW-1185">Reference proteome</keyword>
<dbReference type="PROSITE" id="PS00061">
    <property type="entry name" value="ADH_SHORT"/>
    <property type="match status" value="1"/>
</dbReference>
<dbReference type="InterPro" id="IPR002347">
    <property type="entry name" value="SDR_fam"/>
</dbReference>
<evidence type="ECO:0000256" key="1">
    <source>
        <dbReference type="ARBA" id="ARBA00006484"/>
    </source>
</evidence>
<dbReference type="SMART" id="SM00822">
    <property type="entry name" value="PKS_KR"/>
    <property type="match status" value="1"/>
</dbReference>
<protein>
    <recommendedName>
        <fullName evidence="6">NADP-dependent 3-hydroxy acid dehydrogenase YdfG</fullName>
        <ecNumber evidence="4">1.1.1.298</ecNumber>
        <ecNumber evidence="5">1.1.1.381</ecNumber>
    </recommendedName>
    <alternativeName>
        <fullName evidence="8">L-allo-threonine dehydrogenase</fullName>
    </alternativeName>
    <alternativeName>
        <fullName evidence="7">Malonic semialdehyde reductase</fullName>
    </alternativeName>
</protein>
<evidence type="ECO:0000256" key="10">
    <source>
        <dbReference type="ARBA" id="ARBA00047274"/>
    </source>
</evidence>
<evidence type="ECO:0000313" key="14">
    <source>
        <dbReference type="Proteomes" id="UP001162881"/>
    </source>
</evidence>
<dbReference type="Pfam" id="PF00106">
    <property type="entry name" value="adh_short"/>
    <property type="match status" value="1"/>
</dbReference>
<evidence type="ECO:0000256" key="7">
    <source>
        <dbReference type="ARBA" id="ARBA00044271"/>
    </source>
</evidence>
<dbReference type="EC" id="1.1.1.298" evidence="4"/>
<evidence type="ECO:0000256" key="5">
    <source>
        <dbReference type="ARBA" id="ARBA00044059"/>
    </source>
</evidence>
<dbReference type="PANTHER" id="PTHR43086">
    <property type="entry name" value="VERY-LONG-CHAIN 3-OXOOACYL-COA REDUCTASE"/>
    <property type="match status" value="1"/>
</dbReference>
<dbReference type="EC" id="1.1.1.381" evidence="5"/>
<dbReference type="InterPro" id="IPR057326">
    <property type="entry name" value="KR_dom"/>
</dbReference>
<evidence type="ECO:0000259" key="12">
    <source>
        <dbReference type="SMART" id="SM00822"/>
    </source>
</evidence>
<comment type="similarity">
    <text evidence="1 11">Belongs to the short-chain dehydrogenases/reductases (SDR) family.</text>
</comment>
<reference evidence="13" key="1">
    <citation type="submission" date="2022-03" db="EMBL/GenBank/DDBJ databases">
        <title>Identification of a novel bacterium isolated from mangrove sediments.</title>
        <authorList>
            <person name="Pan X."/>
        </authorList>
    </citation>
    <scope>NUCLEOTIDE SEQUENCE</scope>
    <source>
        <strain evidence="13">B1949</strain>
    </source>
</reference>
<evidence type="ECO:0000256" key="9">
    <source>
        <dbReference type="ARBA" id="ARBA00045650"/>
    </source>
</evidence>
<dbReference type="InterPro" id="IPR036291">
    <property type="entry name" value="NAD(P)-bd_dom_sf"/>
</dbReference>
<proteinExistence type="inferred from homology"/>
<dbReference type="PIRSF" id="PIRSF000126">
    <property type="entry name" value="11-beta-HSD1"/>
    <property type="match status" value="1"/>
</dbReference>
<comment type="catalytic activity">
    <reaction evidence="3">
        <text>L-allo-threonine + NADP(+) = aminoacetone + CO2 + NADPH</text>
        <dbReference type="Rhea" id="RHEA:43524"/>
        <dbReference type="ChEBI" id="CHEBI:16526"/>
        <dbReference type="ChEBI" id="CHEBI:57783"/>
        <dbReference type="ChEBI" id="CHEBI:58320"/>
        <dbReference type="ChEBI" id="CHEBI:58349"/>
        <dbReference type="ChEBI" id="CHEBI:58585"/>
        <dbReference type="EC" id="1.1.1.381"/>
    </reaction>
</comment>
<dbReference type="PANTHER" id="PTHR43086:SF3">
    <property type="entry name" value="NADP-DEPENDENT 3-HYDROXY ACID DEHYDROGENASE YDFG"/>
    <property type="match status" value="1"/>
</dbReference>
<dbReference type="PRINTS" id="PR00080">
    <property type="entry name" value="SDRFAMILY"/>
</dbReference>
<comment type="function">
    <text evidence="9">NADP-dependent dehydrogenase with broad substrate specificity acting on 3-hydroxy acids. Catalyzes the NADP-dependent oxidation of L-allo-threonine to L-2-amino-3-keto-butyrate, which is spontaneously decarboxylated into aminoacetone. Also acts on D-threonine, L-serine, D-serine, D-3-hydroxyisobutyrate, L-3-hydroxyisobutyrate, D-glycerate and L-glycerate. Able to catalyze the reduction of the malonic semialdehyde to 3-hydroxypropionic acid. YdfG is apparently supplementing RutE, the presumed malonic semialdehyde reductase involved in pyrimidine degradation since both are able to detoxify malonic semialdehyde.</text>
</comment>
<comment type="catalytic activity">
    <reaction evidence="10">
        <text>3-hydroxypropanoate + NADP(+) = 3-oxopropanoate + NADPH + H(+)</text>
        <dbReference type="Rhea" id="RHEA:26438"/>
        <dbReference type="ChEBI" id="CHEBI:15378"/>
        <dbReference type="ChEBI" id="CHEBI:16510"/>
        <dbReference type="ChEBI" id="CHEBI:33190"/>
        <dbReference type="ChEBI" id="CHEBI:57783"/>
        <dbReference type="ChEBI" id="CHEBI:58349"/>
        <dbReference type="EC" id="1.1.1.298"/>
    </reaction>
</comment>
<dbReference type="Proteomes" id="UP001162881">
    <property type="component" value="Unassembled WGS sequence"/>
</dbReference>
<evidence type="ECO:0000313" key="13">
    <source>
        <dbReference type="EMBL" id="MCJ2184396.1"/>
    </source>
</evidence>
<name>A0ABT0BHV8_9SPHN</name>
<dbReference type="SUPFAM" id="SSF51735">
    <property type="entry name" value="NAD(P)-binding Rossmann-fold domains"/>
    <property type="match status" value="1"/>
</dbReference>
<dbReference type="EMBL" id="JALHLF010000098">
    <property type="protein sequence ID" value="MCJ2184396.1"/>
    <property type="molecule type" value="Genomic_DNA"/>
</dbReference>
<dbReference type="Gene3D" id="3.40.50.720">
    <property type="entry name" value="NAD(P)-binding Rossmann-like Domain"/>
    <property type="match status" value="1"/>
</dbReference>
<evidence type="ECO:0000256" key="8">
    <source>
        <dbReference type="ARBA" id="ARBA00044349"/>
    </source>
</evidence>
<comment type="caution">
    <text evidence="13">The sequence shown here is derived from an EMBL/GenBank/DDBJ whole genome shotgun (WGS) entry which is preliminary data.</text>
</comment>
<evidence type="ECO:0000256" key="4">
    <source>
        <dbReference type="ARBA" id="ARBA00044050"/>
    </source>
</evidence>